<dbReference type="AlphaFoldDB" id="A0A914HAY8"/>
<protein>
    <submittedName>
        <fullName evidence="2">Uncharacterized protein</fullName>
    </submittedName>
</protein>
<dbReference type="WBParaSite" id="Gr19_v10_g14917.t1">
    <property type="protein sequence ID" value="Gr19_v10_g14917.t1"/>
    <property type="gene ID" value="Gr19_v10_g14917"/>
</dbReference>
<accession>A0A914HAY8</accession>
<keyword evidence="1" id="KW-1185">Reference proteome</keyword>
<sequence>MCPQGVVRTLLVNVPAHTQRACVRQQQREACGVAHTDSTGQQPLRLNRFQSTPRPKPTRIIVPEFLEMAQSRAATGGVFKGQGRIQS</sequence>
<organism evidence="1 2">
    <name type="scientific">Globodera rostochiensis</name>
    <name type="common">Golden nematode worm</name>
    <name type="synonym">Heterodera rostochiensis</name>
    <dbReference type="NCBI Taxonomy" id="31243"/>
    <lineage>
        <taxon>Eukaryota</taxon>
        <taxon>Metazoa</taxon>
        <taxon>Ecdysozoa</taxon>
        <taxon>Nematoda</taxon>
        <taxon>Chromadorea</taxon>
        <taxon>Rhabditida</taxon>
        <taxon>Tylenchina</taxon>
        <taxon>Tylenchomorpha</taxon>
        <taxon>Tylenchoidea</taxon>
        <taxon>Heteroderidae</taxon>
        <taxon>Heteroderinae</taxon>
        <taxon>Globodera</taxon>
    </lineage>
</organism>
<proteinExistence type="predicted"/>
<dbReference type="Proteomes" id="UP000887572">
    <property type="component" value="Unplaced"/>
</dbReference>
<reference evidence="2" key="1">
    <citation type="submission" date="2022-11" db="UniProtKB">
        <authorList>
            <consortium name="WormBaseParasite"/>
        </authorList>
    </citation>
    <scope>IDENTIFICATION</scope>
</reference>
<evidence type="ECO:0000313" key="2">
    <source>
        <dbReference type="WBParaSite" id="Gr19_v10_g14917.t1"/>
    </source>
</evidence>
<name>A0A914HAY8_GLORO</name>
<evidence type="ECO:0000313" key="1">
    <source>
        <dbReference type="Proteomes" id="UP000887572"/>
    </source>
</evidence>